<reference evidence="3 4" key="1">
    <citation type="submission" date="2018-12" db="EMBL/GenBank/DDBJ databases">
        <title>Dyella dinghuensis sp. nov. DHOA06 and Dyella choica sp. nov. 4M-K27, isolated from forest soil.</title>
        <authorList>
            <person name="Qiu L.-H."/>
            <person name="Gao Z.-H."/>
        </authorList>
    </citation>
    <scope>NUCLEOTIDE SEQUENCE [LARGE SCALE GENOMIC DNA]</scope>
    <source>
        <strain evidence="3 4">4M-K27</strain>
    </source>
</reference>
<feature type="chain" id="PRO_5019297168" evidence="1">
    <location>
        <begin position="40"/>
        <end position="327"/>
    </location>
</feature>
<evidence type="ECO:0000259" key="2">
    <source>
        <dbReference type="Pfam" id="PF13539"/>
    </source>
</evidence>
<evidence type="ECO:0000313" key="3">
    <source>
        <dbReference type="EMBL" id="RUL71893.1"/>
    </source>
</evidence>
<feature type="signal peptide" evidence="1">
    <location>
        <begin position="1"/>
        <end position="39"/>
    </location>
</feature>
<dbReference type="EMBL" id="RYYV01000017">
    <property type="protein sequence ID" value="RUL71893.1"/>
    <property type="molecule type" value="Genomic_DNA"/>
</dbReference>
<evidence type="ECO:0000313" key="4">
    <source>
        <dbReference type="Proteomes" id="UP000274358"/>
    </source>
</evidence>
<sequence>MPKLGLPSQPTKTTLRFAMRCLIQAVSATALFVTLAAGAQTNAAAGLGLPTIEPLSAHACQAMEQHHSLRPDNPVACQRLRAVHFSYRSDAGIKTDGELVVLDVIAPQVADLMHELAERGFYIDKARPVEDYDGNDLASMNDNDTSAFNGRRTATSRSWSLHAYGVAIDLNPLQNPSIYPNQREDADGNVVPGQPGTALVRPAASSSGSDNYLNRNVYRARPGQDGFYRPGMAESVVELFAYHGFLSWGGDWNDPLDYQHFEVGPRRFIERMYAADPADSTDPVKGRRLFARYVKTYRSCLASKHGGTSDASPRRAFCARETINPFL</sequence>
<comment type="caution">
    <text evidence="3">The sequence shown here is derived from an EMBL/GenBank/DDBJ whole genome shotgun (WGS) entry which is preliminary data.</text>
</comment>
<dbReference type="Proteomes" id="UP000274358">
    <property type="component" value="Unassembled WGS sequence"/>
</dbReference>
<proteinExistence type="predicted"/>
<gene>
    <name evidence="3" type="ORF">EKH80_18555</name>
</gene>
<organism evidence="3 4">
    <name type="scientific">Dyella choica</name>
    <dbReference type="NCBI Taxonomy" id="1927959"/>
    <lineage>
        <taxon>Bacteria</taxon>
        <taxon>Pseudomonadati</taxon>
        <taxon>Pseudomonadota</taxon>
        <taxon>Gammaproteobacteria</taxon>
        <taxon>Lysobacterales</taxon>
        <taxon>Rhodanobacteraceae</taxon>
        <taxon>Dyella</taxon>
    </lineage>
</organism>
<keyword evidence="4" id="KW-1185">Reference proteome</keyword>
<dbReference type="Pfam" id="PF13539">
    <property type="entry name" value="Peptidase_M15_4"/>
    <property type="match status" value="1"/>
</dbReference>
<feature type="domain" description="Peptidase M15C" evidence="2">
    <location>
        <begin position="155"/>
        <end position="263"/>
    </location>
</feature>
<name>A0A432M275_9GAMM</name>
<evidence type="ECO:0000256" key="1">
    <source>
        <dbReference type="SAM" id="SignalP"/>
    </source>
</evidence>
<dbReference type="InterPro" id="IPR039561">
    <property type="entry name" value="Peptidase_M15C"/>
</dbReference>
<protein>
    <submittedName>
        <fullName evidence="3">M15 family peptidase</fullName>
    </submittedName>
</protein>
<dbReference type="InterPro" id="IPR009045">
    <property type="entry name" value="Zn_M74/Hedgehog-like"/>
</dbReference>
<dbReference type="GO" id="GO:0008233">
    <property type="term" value="F:peptidase activity"/>
    <property type="evidence" value="ECO:0007669"/>
    <property type="project" value="InterPro"/>
</dbReference>
<accession>A0A432M275</accession>
<dbReference type="AlphaFoldDB" id="A0A432M275"/>
<dbReference type="Gene3D" id="3.30.1380.10">
    <property type="match status" value="1"/>
</dbReference>
<keyword evidence="1" id="KW-0732">Signal</keyword>
<dbReference type="SUPFAM" id="SSF55166">
    <property type="entry name" value="Hedgehog/DD-peptidase"/>
    <property type="match status" value="1"/>
</dbReference>